<dbReference type="RefSeq" id="WP_054534847.1">
    <property type="nucleotide sequence ID" value="NZ_LGKP01000021.1"/>
</dbReference>
<organism evidence="2 3">
    <name type="scientific">Herpetosiphon geysericola</name>
    <dbReference type="NCBI Taxonomy" id="70996"/>
    <lineage>
        <taxon>Bacteria</taxon>
        <taxon>Bacillati</taxon>
        <taxon>Chloroflexota</taxon>
        <taxon>Chloroflexia</taxon>
        <taxon>Herpetosiphonales</taxon>
        <taxon>Herpetosiphonaceae</taxon>
        <taxon>Herpetosiphon</taxon>
    </lineage>
</organism>
<dbReference type="Proteomes" id="UP000050277">
    <property type="component" value="Unassembled WGS sequence"/>
</dbReference>
<dbReference type="Pfam" id="PF01661">
    <property type="entry name" value="Macro"/>
    <property type="match status" value="1"/>
</dbReference>
<sequence>MTSRIEILQGDITKFTGAAIVNGANEWLLAGGGVDGAIHHAAGDELQAECDQLGGCETGQAKITKGYRLPVRAIIHTVGPVWQGGNKHEAELLSACYQNSLELAAKHQLETIAFPAISCGIYGYPVELAAPIAIHTVTNFLATNAIPKKVTFICFESAIYHAYCTAWAAYQASQKHATHSTEL</sequence>
<feature type="domain" description="Macro" evidence="1">
    <location>
        <begin position="1"/>
        <end position="171"/>
    </location>
</feature>
<dbReference type="GO" id="GO:0019213">
    <property type="term" value="F:deacetylase activity"/>
    <property type="evidence" value="ECO:0007669"/>
    <property type="project" value="TreeGrafter"/>
</dbReference>
<dbReference type="STRING" id="70996.SE18_12810"/>
<dbReference type="PANTHER" id="PTHR11106">
    <property type="entry name" value="GANGLIOSIDE INDUCED DIFFERENTIATION ASSOCIATED PROTEIN 2-RELATED"/>
    <property type="match status" value="1"/>
</dbReference>
<evidence type="ECO:0000313" key="2">
    <source>
        <dbReference type="EMBL" id="KPL86826.1"/>
    </source>
</evidence>
<dbReference type="PATRIC" id="fig|70996.4.peg.4252"/>
<dbReference type="EMBL" id="LGKP01000021">
    <property type="protein sequence ID" value="KPL86826.1"/>
    <property type="molecule type" value="Genomic_DNA"/>
</dbReference>
<comment type="caution">
    <text evidence="2">The sequence shown here is derived from an EMBL/GenBank/DDBJ whole genome shotgun (WGS) entry which is preliminary data.</text>
</comment>
<dbReference type="Gene3D" id="3.40.220.10">
    <property type="entry name" value="Leucine Aminopeptidase, subunit E, domain 1"/>
    <property type="match status" value="1"/>
</dbReference>
<gene>
    <name evidence="2" type="ORF">SE18_12810</name>
</gene>
<protein>
    <submittedName>
        <fullName evidence="2">Macro domain-containing protein</fullName>
    </submittedName>
</protein>
<dbReference type="PANTHER" id="PTHR11106:SF27">
    <property type="entry name" value="MACRO DOMAIN-CONTAINING PROTEIN"/>
    <property type="match status" value="1"/>
</dbReference>
<proteinExistence type="predicted"/>
<dbReference type="SUPFAM" id="SSF52949">
    <property type="entry name" value="Macro domain-like"/>
    <property type="match status" value="1"/>
</dbReference>
<evidence type="ECO:0000259" key="1">
    <source>
        <dbReference type="PROSITE" id="PS51154"/>
    </source>
</evidence>
<dbReference type="InterPro" id="IPR043472">
    <property type="entry name" value="Macro_dom-like"/>
</dbReference>
<dbReference type="NCBIfam" id="NF001664">
    <property type="entry name" value="PRK00431.1-6"/>
    <property type="match status" value="1"/>
</dbReference>
<dbReference type="SMART" id="SM00506">
    <property type="entry name" value="A1pp"/>
    <property type="match status" value="1"/>
</dbReference>
<dbReference type="PROSITE" id="PS51154">
    <property type="entry name" value="MACRO"/>
    <property type="match status" value="1"/>
</dbReference>
<reference evidence="2 3" key="1">
    <citation type="submission" date="2015-07" db="EMBL/GenBank/DDBJ databases">
        <title>Whole genome sequence of Herpetosiphon geysericola DSM 7119.</title>
        <authorList>
            <person name="Hemp J."/>
            <person name="Ward L.M."/>
            <person name="Pace L.A."/>
            <person name="Fischer W.W."/>
        </authorList>
    </citation>
    <scope>NUCLEOTIDE SEQUENCE [LARGE SCALE GENOMIC DNA]</scope>
    <source>
        <strain evidence="2 3">DSM 7119</strain>
    </source>
</reference>
<keyword evidence="3" id="KW-1185">Reference proteome</keyword>
<dbReference type="InterPro" id="IPR002589">
    <property type="entry name" value="Macro_dom"/>
</dbReference>
<accession>A0A0N8GRL4</accession>
<name>A0A0N8GRL4_9CHLR</name>
<dbReference type="AlphaFoldDB" id="A0A0N8GRL4"/>
<dbReference type="CDD" id="cd02908">
    <property type="entry name" value="Macro_OAADPr_deacetylase"/>
    <property type="match status" value="1"/>
</dbReference>
<evidence type="ECO:0000313" key="3">
    <source>
        <dbReference type="Proteomes" id="UP000050277"/>
    </source>
</evidence>
<dbReference type="OrthoDB" id="6194521at2"/>